<reference evidence="2 3" key="1">
    <citation type="journal article" date="2021" name="Elife">
        <title>Chloroplast acquisition without the gene transfer in kleptoplastic sea slugs, Plakobranchus ocellatus.</title>
        <authorList>
            <person name="Maeda T."/>
            <person name="Takahashi S."/>
            <person name="Yoshida T."/>
            <person name="Shimamura S."/>
            <person name="Takaki Y."/>
            <person name="Nagai Y."/>
            <person name="Toyoda A."/>
            <person name="Suzuki Y."/>
            <person name="Arimoto A."/>
            <person name="Ishii H."/>
            <person name="Satoh N."/>
            <person name="Nishiyama T."/>
            <person name="Hasebe M."/>
            <person name="Maruyama T."/>
            <person name="Minagawa J."/>
            <person name="Obokata J."/>
            <person name="Shigenobu S."/>
        </authorList>
    </citation>
    <scope>NUCLEOTIDE SEQUENCE [LARGE SCALE GENOMIC DNA]</scope>
</reference>
<feature type="compositionally biased region" description="Acidic residues" evidence="1">
    <location>
        <begin position="120"/>
        <end position="143"/>
    </location>
</feature>
<organism evidence="2 3">
    <name type="scientific">Plakobranchus ocellatus</name>
    <dbReference type="NCBI Taxonomy" id="259542"/>
    <lineage>
        <taxon>Eukaryota</taxon>
        <taxon>Metazoa</taxon>
        <taxon>Spiralia</taxon>
        <taxon>Lophotrochozoa</taxon>
        <taxon>Mollusca</taxon>
        <taxon>Gastropoda</taxon>
        <taxon>Heterobranchia</taxon>
        <taxon>Euthyneura</taxon>
        <taxon>Panpulmonata</taxon>
        <taxon>Sacoglossa</taxon>
        <taxon>Placobranchoidea</taxon>
        <taxon>Plakobranchidae</taxon>
        <taxon>Plakobranchus</taxon>
    </lineage>
</organism>
<protein>
    <submittedName>
        <fullName evidence="2">Uncharacterized protein</fullName>
    </submittedName>
</protein>
<dbReference type="AlphaFoldDB" id="A0AAV4ALA9"/>
<feature type="compositionally biased region" description="Polar residues" evidence="1">
    <location>
        <begin position="87"/>
        <end position="108"/>
    </location>
</feature>
<feature type="region of interest" description="Disordered" evidence="1">
    <location>
        <begin position="76"/>
        <end position="174"/>
    </location>
</feature>
<gene>
    <name evidence="2" type="ORF">PoB_003409800</name>
</gene>
<keyword evidence="3" id="KW-1185">Reference proteome</keyword>
<feature type="region of interest" description="Disordered" evidence="1">
    <location>
        <begin position="18"/>
        <end position="44"/>
    </location>
</feature>
<sequence length="187" mass="21060">MEGGAIQEEEMDFMSSDVITTAMETSADQENQEASLESESLKPRSTAELKGMLLQAGTELTVKYLTGKITFEEFSRNLEKSDAEPQSLLQSRASRQNPTQSDDLSSLPNFELMMDQVYSGEEEESEDDDKEEQEEEDEGELDCSGECPESSELTDSKDQDWVPAGRRGKKAAKRKGLRDRLFFFPFL</sequence>
<evidence type="ECO:0000256" key="1">
    <source>
        <dbReference type="SAM" id="MobiDB-lite"/>
    </source>
</evidence>
<dbReference type="Proteomes" id="UP000735302">
    <property type="component" value="Unassembled WGS sequence"/>
</dbReference>
<accession>A0AAV4ALA9</accession>
<name>A0AAV4ALA9_9GAST</name>
<dbReference type="EMBL" id="BLXT01003901">
    <property type="protein sequence ID" value="GFO07593.1"/>
    <property type="molecule type" value="Genomic_DNA"/>
</dbReference>
<proteinExistence type="predicted"/>
<evidence type="ECO:0000313" key="2">
    <source>
        <dbReference type="EMBL" id="GFO07593.1"/>
    </source>
</evidence>
<comment type="caution">
    <text evidence="2">The sequence shown here is derived from an EMBL/GenBank/DDBJ whole genome shotgun (WGS) entry which is preliminary data.</text>
</comment>
<feature type="compositionally biased region" description="Polar residues" evidence="1">
    <location>
        <begin position="18"/>
        <end position="38"/>
    </location>
</feature>
<evidence type="ECO:0000313" key="3">
    <source>
        <dbReference type="Proteomes" id="UP000735302"/>
    </source>
</evidence>